<dbReference type="InterPro" id="IPR004352">
    <property type="entry name" value="GH114_TIM-barrel"/>
</dbReference>
<organism evidence="2 3">
    <name type="scientific">Eiseniibacteriota bacterium</name>
    <dbReference type="NCBI Taxonomy" id="2212470"/>
    <lineage>
        <taxon>Bacteria</taxon>
        <taxon>Candidatus Eiseniibacteriota</taxon>
    </lineage>
</organism>
<proteinExistence type="predicted"/>
<dbReference type="PANTHER" id="PTHR35882:SF2">
    <property type="entry name" value="PELA"/>
    <property type="match status" value="1"/>
</dbReference>
<comment type="caution">
    <text evidence="2">The sequence shown here is derived from an EMBL/GenBank/DDBJ whole genome shotgun (WGS) entry which is preliminary data.</text>
</comment>
<evidence type="ECO:0000313" key="2">
    <source>
        <dbReference type="EMBL" id="MBU2693247.1"/>
    </source>
</evidence>
<dbReference type="PROSITE" id="PS51257">
    <property type="entry name" value="PROKAR_LIPOPROTEIN"/>
    <property type="match status" value="1"/>
</dbReference>
<feature type="domain" description="Glycoside-hydrolase family GH114 TIM-barrel" evidence="1">
    <location>
        <begin position="215"/>
        <end position="330"/>
    </location>
</feature>
<gene>
    <name evidence="2" type="ORF">KJ970_20205</name>
</gene>
<dbReference type="Proteomes" id="UP000777784">
    <property type="component" value="Unassembled WGS sequence"/>
</dbReference>
<dbReference type="SUPFAM" id="SSF51445">
    <property type="entry name" value="(Trans)glycosidases"/>
    <property type="match status" value="1"/>
</dbReference>
<evidence type="ECO:0000313" key="3">
    <source>
        <dbReference type="Proteomes" id="UP000777784"/>
    </source>
</evidence>
<dbReference type="AlphaFoldDB" id="A0A948W5F2"/>
<dbReference type="Gene3D" id="3.20.20.70">
    <property type="entry name" value="Aldolase class I"/>
    <property type="match status" value="2"/>
</dbReference>
<dbReference type="InterPro" id="IPR016062">
    <property type="entry name" value="TM1410-rel"/>
</dbReference>
<name>A0A948W5F2_UNCEI</name>
<dbReference type="EMBL" id="JAHJDP010000118">
    <property type="protein sequence ID" value="MBU2693247.1"/>
    <property type="molecule type" value="Genomic_DNA"/>
</dbReference>
<evidence type="ECO:0000259" key="1">
    <source>
        <dbReference type="Pfam" id="PF03537"/>
    </source>
</evidence>
<reference evidence="2" key="1">
    <citation type="submission" date="2021-05" db="EMBL/GenBank/DDBJ databases">
        <title>Energy efficiency and biological interactions define the core microbiome of deep oligotrophic groundwater.</title>
        <authorList>
            <person name="Mehrshad M."/>
            <person name="Lopez-Fernandez M."/>
            <person name="Bell E."/>
            <person name="Bernier-Latmani R."/>
            <person name="Bertilsson S."/>
            <person name="Dopson M."/>
        </authorList>
    </citation>
    <scope>NUCLEOTIDE SEQUENCE</scope>
    <source>
        <strain evidence="2">Modern_marine.mb.64</strain>
    </source>
</reference>
<accession>A0A948W5F2</accession>
<protein>
    <submittedName>
        <fullName evidence="2">Endo alpha-1,4 polygalactosaminidase</fullName>
    </submittedName>
</protein>
<dbReference type="InterPro" id="IPR017853">
    <property type="entry name" value="GH"/>
</dbReference>
<dbReference type="InterPro" id="IPR013785">
    <property type="entry name" value="Aldolase_TIM"/>
</dbReference>
<sequence length="342" mass="38178">MRRVGKGGILIESLVSSFLILGCGDNGTGSEAPETTTYRTEMRNFVEKISAESKRIDVSFEIIPQNGHELLTENGGADGAISAVYLASINGIGREDLFYGYNADNTATPGAEKDEMLAFMNLAEENNIEVLVTDYCSTRSFVDNSYLQSELRGYISFAANHRDLDNIPPYPYPPFNKHNGNVGNLQAAKNFLYLLDGSSFADRQTYLAALAQTDYDILIIDAFYEDSALTSGEIEPLRMKHSGGSRLVIAYMSIGEAEDYRYYWQTDWAQHPPAWLAEENPDWPGNYKVKYWEDEWQEIICGQSGSYLQKILSAGFDGAYLDLIDAYEFFEERGAPGGFDSP</sequence>
<dbReference type="Pfam" id="PF03537">
    <property type="entry name" value="Glyco_hydro_114"/>
    <property type="match status" value="1"/>
</dbReference>
<dbReference type="PANTHER" id="PTHR35882">
    <property type="entry name" value="PELA"/>
    <property type="match status" value="1"/>
</dbReference>
<dbReference type="PRINTS" id="PR01545">
    <property type="entry name" value="THEMAYE10DUF"/>
</dbReference>